<dbReference type="GeneID" id="19333307"/>
<dbReference type="Proteomes" id="UP000016932">
    <property type="component" value="Unassembled WGS sequence"/>
</dbReference>
<organism evidence="1 2">
    <name type="scientific">Pseudocercospora fijiensis (strain CIRAD86)</name>
    <name type="common">Black leaf streak disease fungus</name>
    <name type="synonym">Mycosphaerella fijiensis</name>
    <dbReference type="NCBI Taxonomy" id="383855"/>
    <lineage>
        <taxon>Eukaryota</taxon>
        <taxon>Fungi</taxon>
        <taxon>Dikarya</taxon>
        <taxon>Ascomycota</taxon>
        <taxon>Pezizomycotina</taxon>
        <taxon>Dothideomycetes</taxon>
        <taxon>Dothideomycetidae</taxon>
        <taxon>Mycosphaerellales</taxon>
        <taxon>Mycosphaerellaceae</taxon>
        <taxon>Pseudocercospora</taxon>
    </lineage>
</organism>
<dbReference type="RefSeq" id="XP_007926794.1">
    <property type="nucleotide sequence ID" value="XM_007928603.1"/>
</dbReference>
<evidence type="ECO:0000313" key="2">
    <source>
        <dbReference type="Proteomes" id="UP000016932"/>
    </source>
</evidence>
<accession>M2Z1B3</accession>
<dbReference type="OrthoDB" id="3650569at2759"/>
<protein>
    <submittedName>
        <fullName evidence="1">Uncharacterized protein</fullName>
    </submittedName>
</protein>
<dbReference type="VEuPathDB" id="FungiDB:MYCFIDRAFT_175052"/>
<keyword evidence="2" id="KW-1185">Reference proteome</keyword>
<dbReference type="KEGG" id="pfj:MYCFIDRAFT_175052"/>
<proteinExistence type="predicted"/>
<dbReference type="EMBL" id="KB446558">
    <property type="protein sequence ID" value="EME83625.1"/>
    <property type="molecule type" value="Genomic_DNA"/>
</dbReference>
<gene>
    <name evidence="1" type="ORF">MYCFIDRAFT_175052</name>
</gene>
<dbReference type="AlphaFoldDB" id="M2Z1B3"/>
<dbReference type="HOGENOM" id="CLU_973607_0_0_1"/>
<sequence>MASAQFKQCWYSEFINYAEGFAYLCLIPAMKVQSSSTDDRLSGYVRQPFNVFRCAFPLLSAERHRASWSEASPLLLSARGKNITVLIIIAHLLKPVSTTMKHQLIFPLLLAAVAAVPATLEASPNTCTPACGSKTAACCSGDAPFGGVIAFEVRSSSDVGFHLLTDIAVHLPEPWDGVLLFDFLCKFDLEEYFGKRLLWLWDLDCSEGNGMRGSIAIAMTSKKVRNIILSVIRRGVSSNLPASQTIGTNNWEKMKWPDLLKPAAKPEADFIISGRESRVIAKAVSL</sequence>
<evidence type="ECO:0000313" key="1">
    <source>
        <dbReference type="EMBL" id="EME83625.1"/>
    </source>
</evidence>
<reference evidence="1 2" key="1">
    <citation type="journal article" date="2012" name="PLoS Pathog.">
        <title>Diverse lifestyles and strategies of plant pathogenesis encoded in the genomes of eighteen Dothideomycetes fungi.</title>
        <authorList>
            <person name="Ohm R.A."/>
            <person name="Feau N."/>
            <person name="Henrissat B."/>
            <person name="Schoch C.L."/>
            <person name="Horwitz B.A."/>
            <person name="Barry K.W."/>
            <person name="Condon B.J."/>
            <person name="Copeland A.C."/>
            <person name="Dhillon B."/>
            <person name="Glaser F."/>
            <person name="Hesse C.N."/>
            <person name="Kosti I."/>
            <person name="LaButti K."/>
            <person name="Lindquist E.A."/>
            <person name="Lucas S."/>
            <person name="Salamov A.A."/>
            <person name="Bradshaw R.E."/>
            <person name="Ciuffetti L."/>
            <person name="Hamelin R.C."/>
            <person name="Kema G.H.J."/>
            <person name="Lawrence C."/>
            <person name="Scott J.A."/>
            <person name="Spatafora J.W."/>
            <person name="Turgeon B.G."/>
            <person name="de Wit P.J.G.M."/>
            <person name="Zhong S."/>
            <person name="Goodwin S.B."/>
            <person name="Grigoriev I.V."/>
        </authorList>
    </citation>
    <scope>NUCLEOTIDE SEQUENCE [LARGE SCALE GENOMIC DNA]</scope>
    <source>
        <strain evidence="1 2">CIRAD86</strain>
    </source>
</reference>
<name>M2Z1B3_PSEFD</name>